<dbReference type="GO" id="GO:0030286">
    <property type="term" value="C:dynein complex"/>
    <property type="evidence" value="ECO:0007669"/>
    <property type="project" value="InterPro"/>
</dbReference>
<dbReference type="InterPro" id="IPR042222">
    <property type="entry name" value="Dynein_2_N"/>
</dbReference>
<dbReference type="InterPro" id="IPR027417">
    <property type="entry name" value="P-loop_NTPase"/>
</dbReference>
<dbReference type="VEuPathDB" id="GiardiaDB:QR46_3485"/>
<feature type="domain" description="Dynein heavy chain hydrolytic ATP-binding dynein motor region" evidence="4">
    <location>
        <begin position="2471"/>
        <end position="2606"/>
    </location>
</feature>
<evidence type="ECO:0000313" key="5">
    <source>
        <dbReference type="EMBL" id="ESU36094.1"/>
    </source>
</evidence>
<feature type="region of interest" description="Disordered" evidence="2">
    <location>
        <begin position="1"/>
        <end position="33"/>
    </location>
</feature>
<evidence type="ECO:0000256" key="1">
    <source>
        <dbReference type="SAM" id="Coils"/>
    </source>
</evidence>
<feature type="non-terminal residue" evidence="5">
    <location>
        <position position="1"/>
    </location>
</feature>
<dbReference type="EMBL" id="AHGT01000057">
    <property type="protein sequence ID" value="ESU36094.1"/>
    <property type="molecule type" value="Genomic_DNA"/>
</dbReference>
<dbReference type="InterPro" id="IPR035699">
    <property type="entry name" value="AAA_6"/>
</dbReference>
<evidence type="ECO:0000313" key="6">
    <source>
        <dbReference type="Proteomes" id="UP000018320"/>
    </source>
</evidence>
<comment type="caution">
    <text evidence="5">The sequence shown here is derived from an EMBL/GenBank/DDBJ whole genome shotgun (WGS) entry which is preliminary data.</text>
</comment>
<protein>
    <submittedName>
        <fullName evidence="5">Dynein heavy chain</fullName>
    </submittedName>
</protein>
<evidence type="ECO:0000259" key="4">
    <source>
        <dbReference type="Pfam" id="PF12774"/>
    </source>
</evidence>
<keyword evidence="1" id="KW-0175">Coiled coil</keyword>
<dbReference type="Gene3D" id="1.20.920.20">
    <property type="match status" value="1"/>
</dbReference>
<dbReference type="GO" id="GO:0097729">
    <property type="term" value="C:9+2 motile cilium"/>
    <property type="evidence" value="ECO:0007669"/>
    <property type="project" value="TreeGrafter"/>
</dbReference>
<dbReference type="GO" id="GO:0005524">
    <property type="term" value="F:ATP binding"/>
    <property type="evidence" value="ECO:0007669"/>
    <property type="project" value="InterPro"/>
</dbReference>
<dbReference type="PANTHER" id="PTHR10676">
    <property type="entry name" value="DYNEIN HEAVY CHAIN FAMILY PROTEIN"/>
    <property type="match status" value="1"/>
</dbReference>
<dbReference type="Gene3D" id="1.20.140.100">
    <property type="entry name" value="Dynein heavy chain, N-terminal domain 2"/>
    <property type="match status" value="1"/>
</dbReference>
<dbReference type="Gene3D" id="3.40.50.300">
    <property type="entry name" value="P-loop containing nucleotide triphosphate hydrolases"/>
    <property type="match status" value="4"/>
</dbReference>
<dbReference type="SUPFAM" id="SSF52540">
    <property type="entry name" value="P-loop containing nucleoside triphosphate hydrolases"/>
    <property type="match status" value="1"/>
</dbReference>
<accession>V6TBI3</accession>
<dbReference type="InterPro" id="IPR013602">
    <property type="entry name" value="Dynein_heavy_linker"/>
</dbReference>
<reference evidence="5 6" key="2">
    <citation type="journal article" date="2013" name="Genome Biol. Evol.">
        <title>Genome sequencing of Giardia lamblia genotypes A2 and B isolates (DH and GS) and comparative analysis with the genomes of genotypes A1 and E (WB and Pig).</title>
        <authorList>
            <person name="Adam R.D."/>
            <person name="Dahlstrom E.W."/>
            <person name="Martens C.A."/>
            <person name="Bruno D.P."/>
            <person name="Barbian K.D."/>
            <person name="Ricklefs S.M."/>
            <person name="Hernandez M.M."/>
            <person name="Narla N.P."/>
            <person name="Patel R.B."/>
            <person name="Porcella S.F."/>
            <person name="Nash T.E."/>
        </authorList>
    </citation>
    <scope>NUCLEOTIDE SEQUENCE [LARGE SCALE GENOMIC DNA]</scope>
    <source>
        <strain evidence="5 6">DH</strain>
    </source>
</reference>
<dbReference type="VEuPathDB" id="GiardiaDB:GL50803_0014242"/>
<name>V6TBI3_GIAIN</name>
<feature type="coiled-coil region" evidence="1">
    <location>
        <begin position="4727"/>
        <end position="4757"/>
    </location>
</feature>
<dbReference type="Pfam" id="PF12774">
    <property type="entry name" value="AAA_6"/>
    <property type="match status" value="1"/>
</dbReference>
<sequence length="5662" mass="643986">VPDGSRPRRARGRGNPRGNVRSSGFRGTGHRVFSRPDRGRLIFGRWSWTPDGEREPCPGRWRCREIYSDSSCKLTLVNRVNEATLRKTPFMQMHQARHPPAILPDIACVSDQAPIGVSSQAAYNTDSMNVDIPTSLQPGKQLHIAKHNSVLHANIALITMMLQEAGASPEFIQELTRLKLPHARREPFLETHIDGAMTSISSTLPRPSVFGYSLEFYDKYDDLLQLSNRVLSGEILHATMYKRDIGSDSSHIDLSNYAVYEDYSLFLKHLETTYAIENVCVIGFNESERKFLVAPESIFGDGSNPPSGETLRGSSYLCARLMLKFSTTDYPLDRDSIFFKRLFEAHRLKATVERSYILHTFITALIKSIQYIDSFSRGELGRSITNIPLLPIIKALRLSPALIARTGCEVQIIRGISPGPEFFEDLLIKYFAKNVTIQQILKNNVFYPLLDSLLTDAEVDYKRVHILNSLGRCRLQNADLDRFLLKYGIDRQLTDCEYFLKCYNHKHVYPVLQHSTSRGGVINMRTVLVGTFPITERQVHYSENQSAHQELAFNSTSDTQATLESIACHKEAFMKARLHLEKHHYFYSTSLQGAMFRFRLDCTDFFGSNLVLFHPIVLGSSACDFVRHVLASGALDSTQKSSFYSKILDISVSDKHCLRKQDHEIADLYQNFLEEQKTFHEDLQATHSQEHVNFRRFGDGILYSDGRYEYYVGRQRILLPESITSGDYVSCIRNIAEHQQAILRQRGENVLSISLIHSATDIDTHIYRGESFSFFRGWKSQCLFDSLNSFVTTIYETIDAIFLPRLAQYLFPLMALQEVERRHASRICDEIFTQALTGTIDHTYDLFLEVLKDRRRTPDLSFMNPDGFINISLTQQKQQGECGNTLQHANVPPADTLPNTYMDSSIATSKLQASMPPIQLSDLEVVGKDIIIRKRNRAFLDPRNNTLTRLVKAILFEIEKLANRGMSLLEYGVFNYENWPKDALLKSSTPTFLYNSKEKIKELILNMIHLGLHSAGTLPKYLLEVPVTYPMDSVPLVEVVVQLAVNPVSSDYSESIGLYACAYEETSKAVSKWYQQNLYQLDLLFDQVAISSSLKESEIEDQQQASPTELPEKYTVLECYKDKYTTTGYGTNRYLRNDTAFQVFEKNPEPDHSRTDLSVTSVTQTTCPSDNLQSTMAELLEETIITANDCFVSVTDSTLPHFTLEPSKSEFMTRLSGLFDCYDTFASQFVSFYDSISVDPERKRLKPPEYAYGFRYVKEKRHTCLDYTEYCYQLAEVVLEICNIICSAIFNRTLDAKLKMWADIISNAMDLPYYNLYHSTSETSIEDFDYVPLRPVGVTSSSSNVVDKKDHQFEEVDLDIIREIISPLQIQELSRKVRKGQIDVTDNLLHKIKAYYYTSEYWATVKNTFDDRMSINAFLSLVGKKSEATMKRTEVQELISTEVVKAIIYYRSMQILVQEHLFPDTIRYGFICITTTPAKQAMEHRISAILCALGSIVTARAWTLIEYSNKILQAIQIQCSYTPSVPVEWYMLRRFVKFYIKPLQHLIHDLNNEAVSYLNNILTVLPLKELAHIKPQFDLRVHLEDPENWAAVIKRLSDPAAGVPDESRYESDVISMARTTQFSWIFNRLIGLRMHTDAIYHPYKLASHLYSSRSPFGLNKLITQSLIPSTEGIISQSKYDLLMNLEAHREDLTKRQSDLLERVEAFSKRIPTHFNFNEASQDVSYKFFKDGEALQAELANLQQESLNFINDEISLELAPGTFPVIDLLQPRIDMIHRFWTITYEHCTILPVWFDCLLSDLAAKYSGRLNEFKETVFNKYVQVVDVLSLIQTATRKEKSKTMLASLANGEKILLKVQSHLAWFKHYSPVIVALLSPALKRRHLDQLRTKGIFLNLAEHTVSKLVERKVFLDLSEPSIQDKGFSHRAKLILEVIEHAQKEHDIELSFGKIEAIWKTVSFEFKVLSGERYKSYSTLYSTHRADVHNVPAVHPLSIAKAKVLDEHGLELCLNLSTSGSNDRVHSQLDLEKRPYVISNLGFILQLYQDHFLLTNKLLQSQHVTPMQRVIQQFTEKQLIVKEILLLIQDIQDSWLRLYPIYVGKYTEFFGHRATEFINLTICMQTVFLGFINNCNVQGNITIAGNLNQVDKQIELGLRDGTIKFSEVPPNQLLTPLLFYYKAFLDHLNARMYSLVDTKRQGFFRFTFMNTNEIVKILSALPGSADAVLTPLLHLYSLSDYSIEKHNEQLLLTTVFSKSGETIRLAEPVDVTKEVDVWLTTFDDVFRKTMRKLFYDLYVDVFVDKMEPSVVFLKYPSCTVGLFLRVEFTHQMDAIFAQTVSELDTHHMILSLLDDINHRIVFFKQQFLACSNKLLYNNILVELMYFSNIVSTICKHPLARDKRFIYYRIYKYRIVPLADDAISLLTKTLSALGDSSINSLGSTSPDQDLLLSTKVIHRDMNPSDFDVQISCLGNSMFYRFDYIPPTTRSIVTEPVDQAATFIFSAFASRSVGGYIKGETGKTEAVKHIAYCLGYKPYIINPTYTVHFSETILHHMMLTACAFGLLICFEDVEKFTSSLLITLSRNLGQVYGILNSYTSIQTLANCASLLHDSSNHMKIALPAENPVGEVFLHPSAIFFLTTNTPLPHSFNRVVKPFKCHLTESAIYHIIRTYMDIAGLTEIESVTSQLMHIMGAIKRLFAPFFGLRHIKDIISEMLLLSQYTGRPIKKAFAEQPAASHSDNSNVTNERANTGCAEPTLEQREPIISASRLVNLAIRTVVSPLLAPAHRVPFYNMLDAEFGAIALPPITETLLDAVREIYVDPTFCQFVYRETGLICPCSDLDIYAQSILYTNSSVYQAAQTEFITDIKSFIEVIDHNYGTIVVGNHLSGKTSFITVCSQVYAKLCNYVVNLRFINFSSISYHEFFGYYSSSDWIDGIIARLVSRAELHGPNEVSWIICDGVGKMDHLGSILNGTMFLPNGEILRLPSNMKFIFEVTNLMLVPEIFSAKCGLYQLGRHDYTEGYLRKLAYSPIVTGESTLNPLEMRLHAALQESLGEIPRPRGITLYTEDSLDGSEEFDSSLKPCASEIILTRLRQLVPLVNLIGQAIMYNAVPGKVYRFYNINLTHQHSGNCLFTFTSLPCILDMYYKVLISSLVTWARLTTQPERLTELVDICTVYSIYNSFGLVLVTVEARQWFDWFVRLVFKLVSDHSRSLTESEVIFIQRHTKEIFSDDIISTLRSLSKSDSFKPKLTSIVCNSLQLPSTINMPTSTDVLEEYIFRIPLHQLFFEMLFDPKQFCFVSSYDILSLGAPEYLSKVYSLKYNTYEVKPSPGALRYYILATMLLTCGYTLTILGNTCSGKSSFVRNLFMMNPFHFRNDFHILHISSLSEQTDPDVATVNIKKLVKSKLNMYTSSFYAPYPGACTYLIFEDAEVMPAAWLEVAREYQQNQSIYDNRTYTILKDVVFLFVTKFSNDFRIDERYLKTSFFLPFYDVTADEMRQIISFKMKLPDPRLTEKLVLCSYDLLHEINAYLIGGYSTTTGTTCFTTTATFAPLVSSRGSCDPAPLVTLEVLLNISDQIAKFIKQLPKDIDQMTIVKLWIHETFREFTDSRSRVFYRTFTSIIYTLVQKHFDSEVASRLIVPLDDQHAEIFDTLMTKLKAKSRTLSTTGSFMLNDPVSLKGHNPIGLPAIQEISTSDEAGSENEHDDLEQTDENNSHFVPLNPDVSGFNTNNRLQLEKRHVSALPMFTYTFNASAIRQGYQDESIEDFASRASLLDEQHAHEDSGDLPALVSLLRYTEVTMNDMSKAIEDADNDDHEVEAPANGKGEILIHHAKRNSCFVTSTQTLLSVQRISRIIGTRSCAIIGMDGTGRSTCLRQAADNLRMVIIEFDPLVSTWTNFIINALTRSVFMERLVIQLNQEDLDSPEILEDLEMYFSTGLVHRIVDTDEKITSLADYIKEMHMDLYGTLIEAAHTGANDLLIMYRRILAEHVRFSLILKEDYYHRLATAYPVFFKNLGVLMFDYLDNSTMAVIVTKLIPDLKPEKFLLDHVISKLHHIGYVAMLASKGKNRGCNFTKLFVNLTLAYFSHHNSYKEKLAEKRNLCSMSLELYNIMGVMLDVTSRKEVGTKEQSKALEQKIEEIGAQLKEAILRQAETSQMVAQAAEKVAYANKQIHDCSLKVDSILKPYMGSVELSHQYLLKLSAKELGAFKTLTRPNEVTQLIFKVIYLLMENTIPEGATLYSYWIPCRKIVAANDFIDRAINLDTAALKSDIVDEILSSITSSSFTADAASKTSATMGNLMAWCSSVCKLVAAQKEAAPLQSQLDQLRQSGADAVSSQQVLKSQQELADKTVVQLRDSITRCKLEIETLGKTGEIISERTRRINLFLGAFADLKKHWETVTEDKDYMRTTIGDSLLICSLINYTGSMPLLAKLDFLLKCKQILSANGIAYTGSEIDIEKGHTYDMSDPEVVASQVLGLKRLLITEEEEMQLVCRGLRADDNMIISAQTIDFVVNDFQCYPLIHDPHEFLLPWLSAFSTNSLRAKRLLAGLASAAIDGKIGDQESIPETVFLNSSSRDFFVNLRAHLVKGSVVIVQLAPSFDQARISGIAELLSHMTDTHTKIVFYNTQKANDSFQTLFSKNKAIRDYIYTVDITSYDQRNYILLRLSSIYNPEIDSSMVKLCGEYLSLYTSRDQVVAPRLYQMIKHVHTSMKDPAIGELILDDVQYFDKMLSSLEQYQIQSSNLAKLMRRVQEKEVQRQEYSILASCASHLRNITDRLTDRALFYQYNFEKVFGLIESTANQYMEQHSTQLVPPEAAEVLIYEAIYLLIAPSLHTNEKLLFELNMALVKELEGRLSGLRHDISSNDVLKIIIKSGSLLDLALDAGESLPPNKSLKITDSALQAISRLENGSAFGPYLSGICKHIHDHPDAWDKALDTIRAIGNTDLEAYNPDVIRCFPSYSVTAKTMPLAIWLVITYHLDKSKFIAVAKSYIINVLPFAKTNRIKDHIIDLRLNGERDWKPYLLLQTDPQMILDIEHLARARNIHITMLLEKQKLIELCTIRTWVLLPDIQFHDDHELRCLILMELPAIHASGGMHRDFKLFFTLSDSKAKLSNDLLLNSVKIYWSTPHNIKQNLLAVYEDHFKDIYTKFEADEMVYGSILNKLSYWLLFAFFVLNERLTASSRINVLRFYDSFHEVRNVFLLAVQSLSRPKVVTKGPGIVLGIPLLRALNANKHFQEQGVKHYVPTEIECCSVLSFEGIYYIFGDLYMKSEIQDQYDEACFDALLRSIITPELFDSDKYRTHPVHGRYMINLQSLFNISQSSNANILRDIEHSVTSINLPELWSLDASLYDILAYRELCLFLQSSTPSRHAPFTNTGGYLESTLHGHRLVSAVVEDQCTQVISTEVYRRRLEKEVQANSPLMYIYLAIERDVAIFNLRIRAFLPSILQQSKKFRTIINYYTSIATKGFTTALNLATLQSPATFFDALRLYYGHNLNVGFSKIILDIVPKAYYSQSKADEVLMAESIADMSRIRPAPSPRRYVAIDEENATLRMIGLSASESAVDEAINASLVGVDSTFVINGVYLGCFGESPSPYLSSRLPGDPFSAPPLCLSVRGRAVQPGETAPLLMFAHSWPRGDPVCSTADFTGTLDECNKHLGLYMRNYQQDK</sequence>
<evidence type="ECO:0000256" key="2">
    <source>
        <dbReference type="SAM" id="MobiDB-lite"/>
    </source>
</evidence>
<dbReference type="Proteomes" id="UP000018320">
    <property type="component" value="Unassembled WGS sequence"/>
</dbReference>
<organism evidence="5 6">
    <name type="scientific">Giardia intestinalis</name>
    <name type="common">Giardia lamblia</name>
    <dbReference type="NCBI Taxonomy" id="5741"/>
    <lineage>
        <taxon>Eukaryota</taxon>
        <taxon>Metamonada</taxon>
        <taxon>Diplomonadida</taxon>
        <taxon>Hexamitidae</taxon>
        <taxon>Giardiinae</taxon>
        <taxon>Giardia</taxon>
    </lineage>
</organism>
<feature type="domain" description="Dynein heavy chain linker" evidence="3">
    <location>
        <begin position="2028"/>
        <end position="2287"/>
    </location>
</feature>
<dbReference type="VEuPathDB" id="GiardiaDB:QR46_3484"/>
<dbReference type="GO" id="GO:0060294">
    <property type="term" value="P:cilium movement involved in cell motility"/>
    <property type="evidence" value="ECO:0007669"/>
    <property type="project" value="TreeGrafter"/>
</dbReference>
<dbReference type="GO" id="GO:0051959">
    <property type="term" value="F:dynein light intermediate chain binding"/>
    <property type="evidence" value="ECO:0007669"/>
    <property type="project" value="InterPro"/>
</dbReference>
<dbReference type="GO" id="GO:0008569">
    <property type="term" value="F:minus-end-directed microtubule motor activity"/>
    <property type="evidence" value="ECO:0007669"/>
    <property type="project" value="TreeGrafter"/>
</dbReference>
<proteinExistence type="predicted"/>
<dbReference type="PANTHER" id="PTHR10676:SF339">
    <property type="entry name" value="DYNEIN AXONEMAL HEAVY CHAIN 6"/>
    <property type="match status" value="1"/>
</dbReference>
<evidence type="ECO:0000259" key="3">
    <source>
        <dbReference type="Pfam" id="PF08393"/>
    </source>
</evidence>
<dbReference type="InterPro" id="IPR026983">
    <property type="entry name" value="DHC"/>
</dbReference>
<feature type="domain" description="Dynein heavy chain linker" evidence="3">
    <location>
        <begin position="1799"/>
        <end position="1962"/>
    </location>
</feature>
<dbReference type="VEuPathDB" id="GiardiaDB:DHA2_14242"/>
<reference evidence="6" key="1">
    <citation type="submission" date="2012-02" db="EMBL/GenBank/DDBJ databases">
        <title>Genome sequencing of Giardia lamblia Genotypes A2 and B isolates (DH and GS) and comparative analysis with the genomes of Genotypes A1 and E (WB and Pig).</title>
        <authorList>
            <person name="Adam R."/>
            <person name="Dahlstrom E."/>
            <person name="Martens C."/>
            <person name="Bruno D."/>
            <person name="Barbian K."/>
            <person name="Porcella S.F."/>
            <person name="Nash T."/>
        </authorList>
    </citation>
    <scope>NUCLEOTIDE SEQUENCE</scope>
    <source>
        <strain evidence="6">DH</strain>
    </source>
</reference>
<dbReference type="InterPro" id="IPR042228">
    <property type="entry name" value="Dynein_linker_3"/>
</dbReference>
<dbReference type="GO" id="GO:0045505">
    <property type="term" value="F:dynein intermediate chain binding"/>
    <property type="evidence" value="ECO:0007669"/>
    <property type="project" value="InterPro"/>
</dbReference>
<gene>
    <name evidence="5" type="ORF">DHA2_14242</name>
</gene>
<dbReference type="Pfam" id="PF08393">
    <property type="entry name" value="DHC_N2"/>
    <property type="match status" value="2"/>
</dbReference>
<dbReference type="Gene3D" id="3.20.180.20">
    <property type="entry name" value="Dynein heavy chain, N-terminal domain 2"/>
    <property type="match status" value="1"/>
</dbReference>